<dbReference type="PANTHER" id="PTHR24148:SF64">
    <property type="entry name" value="HETEROKARYON INCOMPATIBILITY DOMAIN-CONTAINING PROTEIN"/>
    <property type="match status" value="1"/>
</dbReference>
<sequence length="783" mass="88531">MDSASDRVESTLREALQELSEFTYSPLPSAGSIRLLEINLEKPDLEEEDKLYSDGHTKDVIVCTLHTVDLNDLENPTSYDALSYTWGNPFSVFRSKEDAAKADILYATKVPIICSGKVLQMGRNLYDALLSLRTARRSKFPLNKLGQVLESKPVVHQLIWIDAICINQEDLLERNSQVQIMDRIYRNAETTHIWLGPEDDFSLPALLVIDALERAPPGSLEKLELSYDLESSQYKELRIKQITPEYWRCLFAFFERRWFRRAWIVQEVVWSKFGLVSVGPTYTCWSKLVSATTSLQASLNISNIWNNAIKIALGLLASPTPMYLATEVISASEVLEINPVTIIHLIRKIRASIGIVDPLIRFSERPKVPSHLEILASFRSSQCQDPRDRVYAFLSLWPHQVLEPKPTVDYSRTVAQVYTDAAWVILKSSGNLGILSHVRKGDAFENLLRVKKAEDNLNLECPYNASGGHAWQVACSSNENPNHLKVQGKKIGSIKTLAKFDRNNLTPLMPVLIDIQPLYGRWKVEVRPIQGGDPNIKNTSAESSTSFQHEANPNISTRCHAAMGTSNPWGVLELICCSYEDTEPQLKIFEHFFETSFEAIWRTLIVDVWKDQHPAPINAGFAFADFLIEESKANTAEECQSVWRTRILTLMQLSSWGDLSVHLYEEIFPHRIPPVRFLPPIKTTADITAYKFINSKNHFQWSRYLSREKAIFSTSTGSLGAACTAAKTGDEIWIVAGSDFPFILRHSQNGRYEFVGEAYVRGIMNGEALRDEGSPGFVDIILQ</sequence>
<accession>A0A8H4RW08</accession>
<gene>
    <name evidence="2" type="ORF">G7Y89_g1065</name>
</gene>
<evidence type="ECO:0000313" key="3">
    <source>
        <dbReference type="Proteomes" id="UP000566819"/>
    </source>
</evidence>
<evidence type="ECO:0000259" key="1">
    <source>
        <dbReference type="Pfam" id="PF06985"/>
    </source>
</evidence>
<dbReference type="Pfam" id="PF26639">
    <property type="entry name" value="Het-6_barrel"/>
    <property type="match status" value="1"/>
</dbReference>
<dbReference type="EMBL" id="JAAMPI010000039">
    <property type="protein sequence ID" value="KAF4637025.1"/>
    <property type="molecule type" value="Genomic_DNA"/>
</dbReference>
<dbReference type="Pfam" id="PF06985">
    <property type="entry name" value="HET"/>
    <property type="match status" value="1"/>
</dbReference>
<dbReference type="InterPro" id="IPR052895">
    <property type="entry name" value="HetReg/Transcr_Mod"/>
</dbReference>
<dbReference type="AlphaFoldDB" id="A0A8H4RW08"/>
<dbReference type="Proteomes" id="UP000566819">
    <property type="component" value="Unassembled WGS sequence"/>
</dbReference>
<dbReference type="OrthoDB" id="3557394at2759"/>
<dbReference type="PANTHER" id="PTHR24148">
    <property type="entry name" value="ANKYRIN REPEAT DOMAIN-CONTAINING PROTEIN 39 HOMOLOG-RELATED"/>
    <property type="match status" value="1"/>
</dbReference>
<proteinExistence type="predicted"/>
<protein>
    <recommendedName>
        <fullName evidence="1">Heterokaryon incompatibility domain-containing protein</fullName>
    </recommendedName>
</protein>
<name>A0A8H4RW08_9HELO</name>
<comment type="caution">
    <text evidence="2">The sequence shown here is derived from an EMBL/GenBank/DDBJ whole genome shotgun (WGS) entry which is preliminary data.</text>
</comment>
<feature type="domain" description="Heterokaryon incompatibility" evidence="1">
    <location>
        <begin position="79"/>
        <end position="267"/>
    </location>
</feature>
<dbReference type="InterPro" id="IPR010730">
    <property type="entry name" value="HET"/>
</dbReference>
<keyword evidence="3" id="KW-1185">Reference proteome</keyword>
<organism evidence="2 3">
    <name type="scientific">Cudoniella acicularis</name>
    <dbReference type="NCBI Taxonomy" id="354080"/>
    <lineage>
        <taxon>Eukaryota</taxon>
        <taxon>Fungi</taxon>
        <taxon>Dikarya</taxon>
        <taxon>Ascomycota</taxon>
        <taxon>Pezizomycotina</taxon>
        <taxon>Leotiomycetes</taxon>
        <taxon>Helotiales</taxon>
        <taxon>Tricladiaceae</taxon>
        <taxon>Cudoniella</taxon>
    </lineage>
</organism>
<reference evidence="2 3" key="1">
    <citation type="submission" date="2020-03" db="EMBL/GenBank/DDBJ databases">
        <title>Draft Genome Sequence of Cudoniella acicularis.</title>
        <authorList>
            <person name="Buettner E."/>
            <person name="Kellner H."/>
        </authorList>
    </citation>
    <scope>NUCLEOTIDE SEQUENCE [LARGE SCALE GENOMIC DNA]</scope>
    <source>
        <strain evidence="2 3">DSM 108380</strain>
    </source>
</reference>
<evidence type="ECO:0000313" key="2">
    <source>
        <dbReference type="EMBL" id="KAF4637025.1"/>
    </source>
</evidence>